<dbReference type="Proteomes" id="UP000647172">
    <property type="component" value="Unassembled WGS sequence"/>
</dbReference>
<dbReference type="EMBL" id="BOMQ01000077">
    <property type="protein sequence ID" value="GIE52970.1"/>
    <property type="molecule type" value="Genomic_DNA"/>
</dbReference>
<evidence type="ECO:0000313" key="1">
    <source>
        <dbReference type="EMBL" id="GIE52970.1"/>
    </source>
</evidence>
<name>A0A919MX74_9ACTN</name>
<protein>
    <submittedName>
        <fullName evidence="1">Uncharacterized protein</fullName>
    </submittedName>
</protein>
<dbReference type="RefSeq" id="WP_203774716.1">
    <property type="nucleotide sequence ID" value="NZ_BAAAYJ010000022.1"/>
</dbReference>
<proteinExistence type="predicted"/>
<reference evidence="1" key="1">
    <citation type="submission" date="2021-01" db="EMBL/GenBank/DDBJ databases">
        <title>Whole genome shotgun sequence of Actinoplanes nipponensis NBRC 14063.</title>
        <authorList>
            <person name="Komaki H."/>
            <person name="Tamura T."/>
        </authorList>
    </citation>
    <scope>NUCLEOTIDE SEQUENCE</scope>
    <source>
        <strain evidence="1">NBRC 14063</strain>
    </source>
</reference>
<accession>A0A919MX74</accession>
<evidence type="ECO:0000313" key="2">
    <source>
        <dbReference type="Proteomes" id="UP000647172"/>
    </source>
</evidence>
<comment type="caution">
    <text evidence="1">The sequence shown here is derived from an EMBL/GenBank/DDBJ whole genome shotgun (WGS) entry which is preliminary data.</text>
</comment>
<organism evidence="1 2">
    <name type="scientific">Actinoplanes nipponensis</name>
    <dbReference type="NCBI Taxonomy" id="135950"/>
    <lineage>
        <taxon>Bacteria</taxon>
        <taxon>Bacillati</taxon>
        <taxon>Actinomycetota</taxon>
        <taxon>Actinomycetes</taxon>
        <taxon>Micromonosporales</taxon>
        <taxon>Micromonosporaceae</taxon>
        <taxon>Actinoplanes</taxon>
    </lineage>
</organism>
<keyword evidence="2" id="KW-1185">Reference proteome</keyword>
<sequence length="68" mass="7304">MDELPALGASDVRAQLSAAMGEHAARYADGLRRLVGHPQVAVLTVAELTGQPGPRFAAWARDNTDMFR</sequence>
<gene>
    <name evidence="1" type="ORF">Ani05nite_65040</name>
</gene>
<dbReference type="AlphaFoldDB" id="A0A919MX74"/>